<dbReference type="Proteomes" id="UP001153069">
    <property type="component" value="Unassembled WGS sequence"/>
</dbReference>
<feature type="region of interest" description="Disordered" evidence="1">
    <location>
        <begin position="175"/>
        <end position="242"/>
    </location>
</feature>
<feature type="compositionally biased region" description="Polar residues" evidence="1">
    <location>
        <begin position="175"/>
        <end position="194"/>
    </location>
</feature>
<feature type="compositionally biased region" description="Polar residues" evidence="1">
    <location>
        <begin position="258"/>
        <end position="274"/>
    </location>
</feature>
<reference evidence="2" key="1">
    <citation type="submission" date="2020-06" db="EMBL/GenBank/DDBJ databases">
        <authorList>
            <consortium name="Plant Systems Biology data submission"/>
        </authorList>
    </citation>
    <scope>NUCLEOTIDE SEQUENCE</scope>
    <source>
        <strain evidence="2">D6</strain>
    </source>
</reference>
<accession>A0A9N8DR12</accession>
<dbReference type="EMBL" id="CAICTM010000287">
    <property type="protein sequence ID" value="CAB9507006.1"/>
    <property type="molecule type" value="Genomic_DNA"/>
</dbReference>
<comment type="caution">
    <text evidence="2">The sequence shown here is derived from an EMBL/GenBank/DDBJ whole genome shotgun (WGS) entry which is preliminary data.</text>
</comment>
<sequence>MNGLVMEDDTLQCRVSSTKPDQLVISMALSSTFTNPDMKLAYLVEKIRAVYGEDLDDETCFGILKSHPRYISCLQNLTRLRGHLPDDEPLLVEFRMQAPFNIHADIVTQKEDAVFFGFEISHENDETNVWFELKENGKQFKAVTIEKFYSVSNQHAGRAKKSMFQSKMSSIPESVSFVSPTKASARSRRQQSVATEDDSSTIKTEDQGASRMDADDDDDESSWDSNLRDSESEEGETPEMEALRKQVAEVTSIVSGLAQTKSFDSSEGSKSNLAGNLKKKKTNQGNASSNSIAGDSKASRRSTGTRGTQAREEKRKTGGGGGGSDEYAAKKVL</sequence>
<feature type="region of interest" description="Disordered" evidence="1">
    <location>
        <begin position="258"/>
        <end position="333"/>
    </location>
</feature>
<organism evidence="2 3">
    <name type="scientific">Seminavis robusta</name>
    <dbReference type="NCBI Taxonomy" id="568900"/>
    <lineage>
        <taxon>Eukaryota</taxon>
        <taxon>Sar</taxon>
        <taxon>Stramenopiles</taxon>
        <taxon>Ochrophyta</taxon>
        <taxon>Bacillariophyta</taxon>
        <taxon>Bacillariophyceae</taxon>
        <taxon>Bacillariophycidae</taxon>
        <taxon>Naviculales</taxon>
        <taxon>Naviculaceae</taxon>
        <taxon>Seminavis</taxon>
    </lineage>
</organism>
<evidence type="ECO:0000313" key="2">
    <source>
        <dbReference type="EMBL" id="CAB9507006.1"/>
    </source>
</evidence>
<keyword evidence="3" id="KW-1185">Reference proteome</keyword>
<feature type="compositionally biased region" description="Polar residues" evidence="1">
    <location>
        <begin position="283"/>
        <end position="293"/>
    </location>
</feature>
<dbReference type="AlphaFoldDB" id="A0A9N8DR12"/>
<evidence type="ECO:0000313" key="3">
    <source>
        <dbReference type="Proteomes" id="UP001153069"/>
    </source>
</evidence>
<proteinExistence type="predicted"/>
<protein>
    <submittedName>
        <fullName evidence="2">Uncharacterized protein</fullName>
    </submittedName>
</protein>
<gene>
    <name evidence="2" type="ORF">SEMRO_288_G108870.1</name>
</gene>
<evidence type="ECO:0000256" key="1">
    <source>
        <dbReference type="SAM" id="MobiDB-lite"/>
    </source>
</evidence>
<name>A0A9N8DR12_9STRA</name>